<evidence type="ECO:0000313" key="2">
    <source>
        <dbReference type="Proteomes" id="UP000474042"/>
    </source>
</evidence>
<dbReference type="Proteomes" id="UP000474042">
    <property type="component" value="Unassembled WGS sequence"/>
</dbReference>
<organism evidence="1 2">
    <name type="scientific">Clostridium butyricum</name>
    <dbReference type="NCBI Taxonomy" id="1492"/>
    <lineage>
        <taxon>Bacteria</taxon>
        <taxon>Bacillati</taxon>
        <taxon>Bacillota</taxon>
        <taxon>Clostridia</taxon>
        <taxon>Eubacteriales</taxon>
        <taxon>Clostridiaceae</taxon>
        <taxon>Clostridium</taxon>
    </lineage>
</organism>
<comment type="caution">
    <text evidence="1">The sequence shown here is derived from an EMBL/GenBank/DDBJ whole genome shotgun (WGS) entry which is preliminary data.</text>
</comment>
<dbReference type="EMBL" id="WOFV02000124">
    <property type="protein sequence ID" value="NAS19906.1"/>
    <property type="molecule type" value="Genomic_DNA"/>
</dbReference>
<protein>
    <submittedName>
        <fullName evidence="1">Uncharacterized protein</fullName>
    </submittedName>
</protein>
<gene>
    <name evidence="1" type="ORF">GND98_019295</name>
</gene>
<dbReference type="AlphaFoldDB" id="A0A6L9ETE9"/>
<proteinExistence type="predicted"/>
<sequence>MATKKIEIQDSNGNVYYPHTDASVVKNGSKTVAEQLNDITKVITDEDMYKPELLNGWVRFDNVNDRQLKVWKEPNGVVHLQGILKGTEGTTIIGYTCIVCRLPVQYRPKHNVSFIVSSSETGFGRVAITGNDAGDQLAGNLIITLGSLDFVTFDGITFVADYVEGNV</sequence>
<reference evidence="1 2" key="1">
    <citation type="submission" date="2020-01" db="EMBL/GenBank/DDBJ databases">
        <title>Genome sequence of a 1,3-propanediol producer, Clostridium butyricum S3.</title>
        <authorList>
            <person name="Zhou J."/>
        </authorList>
    </citation>
    <scope>NUCLEOTIDE SEQUENCE [LARGE SCALE GENOMIC DNA]</scope>
    <source>
        <strain evidence="1 2">S3</strain>
    </source>
</reference>
<evidence type="ECO:0000313" key="1">
    <source>
        <dbReference type="EMBL" id="NAS19906.1"/>
    </source>
</evidence>
<name>A0A6L9ETE9_CLOBU</name>
<accession>A0A6L9ETE9</accession>